<dbReference type="EMBL" id="CM007903">
    <property type="protein sequence ID" value="OTF99033.1"/>
    <property type="molecule type" value="Genomic_DNA"/>
</dbReference>
<accession>A0A251SJY9</accession>
<organism evidence="1 2">
    <name type="scientific">Helianthus annuus</name>
    <name type="common">Common sunflower</name>
    <dbReference type="NCBI Taxonomy" id="4232"/>
    <lineage>
        <taxon>Eukaryota</taxon>
        <taxon>Viridiplantae</taxon>
        <taxon>Streptophyta</taxon>
        <taxon>Embryophyta</taxon>
        <taxon>Tracheophyta</taxon>
        <taxon>Spermatophyta</taxon>
        <taxon>Magnoliopsida</taxon>
        <taxon>eudicotyledons</taxon>
        <taxon>Gunneridae</taxon>
        <taxon>Pentapetalae</taxon>
        <taxon>asterids</taxon>
        <taxon>campanulids</taxon>
        <taxon>Asterales</taxon>
        <taxon>Asteraceae</taxon>
        <taxon>Asteroideae</taxon>
        <taxon>Heliantheae alliance</taxon>
        <taxon>Heliantheae</taxon>
        <taxon>Helianthus</taxon>
    </lineage>
</organism>
<reference evidence="2" key="1">
    <citation type="journal article" date="2017" name="Nature">
        <title>The sunflower genome provides insights into oil metabolism, flowering and Asterid evolution.</title>
        <authorList>
            <person name="Badouin H."/>
            <person name="Gouzy J."/>
            <person name="Grassa C.J."/>
            <person name="Murat F."/>
            <person name="Staton S.E."/>
            <person name="Cottret L."/>
            <person name="Lelandais-Briere C."/>
            <person name="Owens G.L."/>
            <person name="Carrere S."/>
            <person name="Mayjonade B."/>
            <person name="Legrand L."/>
            <person name="Gill N."/>
            <person name="Kane N.C."/>
            <person name="Bowers J.E."/>
            <person name="Hubner S."/>
            <person name="Bellec A."/>
            <person name="Berard A."/>
            <person name="Berges H."/>
            <person name="Blanchet N."/>
            <person name="Boniface M.C."/>
            <person name="Brunel D."/>
            <person name="Catrice O."/>
            <person name="Chaidir N."/>
            <person name="Claudel C."/>
            <person name="Donnadieu C."/>
            <person name="Faraut T."/>
            <person name="Fievet G."/>
            <person name="Helmstetter N."/>
            <person name="King M."/>
            <person name="Knapp S.J."/>
            <person name="Lai Z."/>
            <person name="Le Paslier M.C."/>
            <person name="Lippi Y."/>
            <person name="Lorenzon L."/>
            <person name="Mandel J.R."/>
            <person name="Marage G."/>
            <person name="Marchand G."/>
            <person name="Marquand E."/>
            <person name="Bret-Mestries E."/>
            <person name="Morien E."/>
            <person name="Nambeesan S."/>
            <person name="Nguyen T."/>
            <person name="Pegot-Espagnet P."/>
            <person name="Pouilly N."/>
            <person name="Raftis F."/>
            <person name="Sallet E."/>
            <person name="Schiex T."/>
            <person name="Thomas J."/>
            <person name="Vandecasteele C."/>
            <person name="Vares D."/>
            <person name="Vear F."/>
            <person name="Vautrin S."/>
            <person name="Crespi M."/>
            <person name="Mangin B."/>
            <person name="Burke J.M."/>
            <person name="Salse J."/>
            <person name="Munos S."/>
            <person name="Vincourt P."/>
            <person name="Rieseberg L.H."/>
            <person name="Langlade N.B."/>
        </authorList>
    </citation>
    <scope>NUCLEOTIDE SEQUENCE [LARGE SCALE GENOMIC DNA]</scope>
    <source>
        <strain evidence="2">cv. SF193</strain>
    </source>
</reference>
<keyword evidence="2" id="KW-1185">Reference proteome</keyword>
<evidence type="ECO:0000313" key="2">
    <source>
        <dbReference type="Proteomes" id="UP000215914"/>
    </source>
</evidence>
<sequence length="53" mass="5887">MAVEEDPTVAMVVKALFSGDPATTMKMMSKLVAEDSELMPSKRFKEADGWHEI</sequence>
<dbReference type="Proteomes" id="UP000215914">
    <property type="component" value="Chromosome 14"/>
</dbReference>
<protein>
    <submittedName>
        <fullName evidence="1">Uncharacterized protein</fullName>
    </submittedName>
</protein>
<proteinExistence type="predicted"/>
<dbReference type="AlphaFoldDB" id="A0A251SJY9"/>
<gene>
    <name evidence="1" type="ORF">HannXRQ_Chr14g0452141</name>
</gene>
<name>A0A251SJY9_HELAN</name>
<evidence type="ECO:0000313" key="1">
    <source>
        <dbReference type="EMBL" id="OTF99033.1"/>
    </source>
</evidence>
<dbReference type="InParanoid" id="A0A251SJY9"/>